<sequence length="359" mass="37874">MSEKEKGKEVRKAPPSDASDKPSGQGTSGNKSMASRIQDSASGLLRNAISAPGAHSLPADLAQSLANGSKAGSSAPRGLSAGSSAAAESFLSQGASGLGSTASEHGANSSVPAPFRSGVTQQGGFSLDPLAQDDFQRGVDNNFLYNDVDVSDAKGKGKERDQEASSDSDLTTFNTTWEAHHHVQETHIPITQTAHPTILPSDGSAVVSLLSDPSFQPELLPTEEDPIDSTDLDSAPPLTASEVQIIESFRRHPSMASGTQGQQQRITSTSLIPDIDAFLAQDSPATDTAALRDSVLQNLPGAGDWMAVEERYHDEVWGHLRPALEAAQKEIEEKNEGAPPSAEGPAVRRLRMILQHMQK</sequence>
<feature type="compositionally biased region" description="Basic and acidic residues" evidence="1">
    <location>
        <begin position="1"/>
        <end position="20"/>
    </location>
</feature>
<name>A0A443I7G6_BYSSP</name>
<comment type="caution">
    <text evidence="2">The sequence shown here is derived from an EMBL/GenBank/DDBJ whole genome shotgun (WGS) entry which is preliminary data.</text>
</comment>
<feature type="region of interest" description="Disordered" evidence="1">
    <location>
        <begin position="215"/>
        <end position="236"/>
    </location>
</feature>
<feature type="region of interest" description="Disordered" evidence="1">
    <location>
        <begin position="66"/>
        <end position="133"/>
    </location>
</feature>
<dbReference type="EMBL" id="RCNU01000001">
    <property type="protein sequence ID" value="RWQ99997.1"/>
    <property type="molecule type" value="Genomic_DNA"/>
</dbReference>
<feature type="compositionally biased region" description="Polar residues" evidence="1">
    <location>
        <begin position="90"/>
        <end position="111"/>
    </location>
</feature>
<dbReference type="Proteomes" id="UP000283841">
    <property type="component" value="Unassembled WGS sequence"/>
</dbReference>
<gene>
    <name evidence="2" type="ORF">C8Q69DRAFT_441052</name>
</gene>
<protein>
    <submittedName>
        <fullName evidence="2">Uncharacterized protein</fullName>
    </submittedName>
</protein>
<dbReference type="RefSeq" id="XP_028489642.1">
    <property type="nucleotide sequence ID" value="XM_028628714.1"/>
</dbReference>
<keyword evidence="3" id="KW-1185">Reference proteome</keyword>
<organism evidence="2 3">
    <name type="scientific">Byssochlamys spectabilis</name>
    <name type="common">Paecilomyces variotii</name>
    <dbReference type="NCBI Taxonomy" id="264951"/>
    <lineage>
        <taxon>Eukaryota</taxon>
        <taxon>Fungi</taxon>
        <taxon>Dikarya</taxon>
        <taxon>Ascomycota</taxon>
        <taxon>Pezizomycotina</taxon>
        <taxon>Eurotiomycetes</taxon>
        <taxon>Eurotiomycetidae</taxon>
        <taxon>Eurotiales</taxon>
        <taxon>Thermoascaceae</taxon>
        <taxon>Paecilomyces</taxon>
    </lineage>
</organism>
<dbReference type="STRING" id="264951.A0A443I7G6"/>
<feature type="compositionally biased region" description="Acidic residues" evidence="1">
    <location>
        <begin position="221"/>
        <end position="231"/>
    </location>
</feature>
<dbReference type="GeneID" id="39597991"/>
<reference evidence="2 3" key="1">
    <citation type="journal article" date="2018" name="Front. Microbiol.">
        <title>Genomic and genetic insights into a cosmopolitan fungus, Paecilomyces variotii (Eurotiales).</title>
        <authorList>
            <person name="Urquhart A.S."/>
            <person name="Mondo S.J."/>
            <person name="Makela M.R."/>
            <person name="Hane J.K."/>
            <person name="Wiebenga A."/>
            <person name="He G."/>
            <person name="Mihaltcheva S."/>
            <person name="Pangilinan J."/>
            <person name="Lipzen A."/>
            <person name="Barry K."/>
            <person name="de Vries R.P."/>
            <person name="Grigoriev I.V."/>
            <person name="Idnurm A."/>
        </authorList>
    </citation>
    <scope>NUCLEOTIDE SEQUENCE [LARGE SCALE GENOMIC DNA]</scope>
    <source>
        <strain evidence="2 3">CBS 101075</strain>
    </source>
</reference>
<feature type="compositionally biased region" description="Polar residues" evidence="1">
    <location>
        <begin position="22"/>
        <end position="41"/>
    </location>
</feature>
<feature type="compositionally biased region" description="Low complexity" evidence="1">
    <location>
        <begin position="71"/>
        <end position="89"/>
    </location>
</feature>
<evidence type="ECO:0000313" key="2">
    <source>
        <dbReference type="EMBL" id="RWQ99997.1"/>
    </source>
</evidence>
<feature type="region of interest" description="Disordered" evidence="1">
    <location>
        <begin position="1"/>
        <end position="46"/>
    </location>
</feature>
<proteinExistence type="predicted"/>
<evidence type="ECO:0000256" key="1">
    <source>
        <dbReference type="SAM" id="MobiDB-lite"/>
    </source>
</evidence>
<evidence type="ECO:0000313" key="3">
    <source>
        <dbReference type="Proteomes" id="UP000283841"/>
    </source>
</evidence>
<dbReference type="AlphaFoldDB" id="A0A443I7G6"/>
<dbReference type="VEuPathDB" id="FungiDB:C8Q69DRAFT_441052"/>
<accession>A0A443I7G6</accession>